<accession>A0AAQ3KCK3</accession>
<dbReference type="PANTHER" id="PTHR47926">
    <property type="entry name" value="PENTATRICOPEPTIDE REPEAT-CONTAINING PROTEIN"/>
    <property type="match status" value="1"/>
</dbReference>
<dbReference type="InterPro" id="IPR032867">
    <property type="entry name" value="DYW_dom"/>
</dbReference>
<organism evidence="5 6">
    <name type="scientific">Canna indica</name>
    <name type="common">Indian-shot</name>
    <dbReference type="NCBI Taxonomy" id="4628"/>
    <lineage>
        <taxon>Eukaryota</taxon>
        <taxon>Viridiplantae</taxon>
        <taxon>Streptophyta</taxon>
        <taxon>Embryophyta</taxon>
        <taxon>Tracheophyta</taxon>
        <taxon>Spermatophyta</taxon>
        <taxon>Magnoliopsida</taxon>
        <taxon>Liliopsida</taxon>
        <taxon>Zingiberales</taxon>
        <taxon>Cannaceae</taxon>
        <taxon>Canna</taxon>
    </lineage>
</organism>
<dbReference type="Pfam" id="PF01535">
    <property type="entry name" value="PPR"/>
    <property type="match status" value="5"/>
</dbReference>
<dbReference type="InterPro" id="IPR046849">
    <property type="entry name" value="E2_motif"/>
</dbReference>
<feature type="domain" description="DYW" evidence="4">
    <location>
        <begin position="464"/>
        <end position="557"/>
    </location>
</feature>
<evidence type="ECO:0000313" key="6">
    <source>
        <dbReference type="Proteomes" id="UP001327560"/>
    </source>
</evidence>
<protein>
    <submittedName>
        <fullName evidence="5">Pentatricopeptide repeat-containing protein</fullName>
    </submittedName>
</protein>
<evidence type="ECO:0000313" key="5">
    <source>
        <dbReference type="EMBL" id="WOL05000.1"/>
    </source>
</evidence>
<dbReference type="Proteomes" id="UP001327560">
    <property type="component" value="Chromosome 4"/>
</dbReference>
<sequence>MLPRSCNHVLHSSTLPPPPPPPIPLSDHHPPTAASITTTTSSSSSWNALIRDCARSPDQKPLALVLYRRMLTSARPDNYTFPTVLTACAFLSAFSEGSQIHAQLLKHGFSDNLYVLNSLIHFYASCGRMPLARKLFDGMRTRSRVSWNVAIDGHVGNGEYDAALSLFRAMQSEFTADEYTLQSVIGACGGVAALSLGMWVHAFVLRKFDRVVADDVLINNSLIDLYAKCGSVLLARQVFDRMPVRDLASWNAMILGLAMHGRIEQCFETFARLVAEDKIRPNSITFVGILSACNHGGLVNDGQRYFNSMVSEFRIEPRIEHYGCMVDLLARSGRISEALDLVSSMPCKPDAVIWRSLLDACSKRNAGVEISESVARQALQSDSADSSGVYVLLSRVYASAKRWNDVGSVRRVMSDEGVKKEPGCSSIEMDGAVHQFVAGDTFHPQSREIYEKLHEVEQRLALAGYMPDSSQAPLVAEQDGVKWESLRLHSERLAIAFGLLTAKPGEPIRVLKNLRVCRDCHAMTKLISRVYNVEIVVRDRIRFHEFKDGSCSCQDYW</sequence>
<dbReference type="GO" id="GO:0003723">
    <property type="term" value="F:RNA binding"/>
    <property type="evidence" value="ECO:0007669"/>
    <property type="project" value="InterPro"/>
</dbReference>
<dbReference type="InterPro" id="IPR002885">
    <property type="entry name" value="PPR_rpt"/>
</dbReference>
<feature type="compositionally biased region" description="Pro residues" evidence="3">
    <location>
        <begin position="15"/>
        <end position="24"/>
    </location>
</feature>
<feature type="region of interest" description="Disordered" evidence="3">
    <location>
        <begin position="1"/>
        <end position="39"/>
    </location>
</feature>
<dbReference type="Pfam" id="PF14432">
    <property type="entry name" value="DYW_deaminase"/>
    <property type="match status" value="1"/>
</dbReference>
<dbReference type="InterPro" id="IPR046848">
    <property type="entry name" value="E_motif"/>
</dbReference>
<gene>
    <name evidence="5" type="ORF">Cni_G13723</name>
</gene>
<name>A0AAQ3KCK3_9LILI</name>
<dbReference type="Gene3D" id="1.25.40.10">
    <property type="entry name" value="Tetratricopeptide repeat domain"/>
    <property type="match status" value="3"/>
</dbReference>
<evidence type="ECO:0000256" key="1">
    <source>
        <dbReference type="ARBA" id="ARBA00022737"/>
    </source>
</evidence>
<dbReference type="AlphaFoldDB" id="A0AAQ3KCK3"/>
<proteinExistence type="predicted"/>
<evidence type="ECO:0000259" key="4">
    <source>
        <dbReference type="Pfam" id="PF14432"/>
    </source>
</evidence>
<dbReference type="PROSITE" id="PS51375">
    <property type="entry name" value="PPR"/>
    <property type="match status" value="2"/>
</dbReference>
<keyword evidence="1" id="KW-0677">Repeat</keyword>
<dbReference type="InterPro" id="IPR046960">
    <property type="entry name" value="PPR_At4g14850-like_plant"/>
</dbReference>
<dbReference type="Pfam" id="PF20431">
    <property type="entry name" value="E_motif"/>
    <property type="match status" value="1"/>
</dbReference>
<reference evidence="5 6" key="1">
    <citation type="submission" date="2023-10" db="EMBL/GenBank/DDBJ databases">
        <title>Chromosome-scale genome assembly provides insights into flower coloration mechanisms of Canna indica.</title>
        <authorList>
            <person name="Li C."/>
        </authorList>
    </citation>
    <scope>NUCLEOTIDE SEQUENCE [LARGE SCALE GENOMIC DNA]</scope>
    <source>
        <tissue evidence="5">Flower</tissue>
    </source>
</reference>
<dbReference type="NCBIfam" id="TIGR00756">
    <property type="entry name" value="PPR"/>
    <property type="match status" value="2"/>
</dbReference>
<keyword evidence="6" id="KW-1185">Reference proteome</keyword>
<dbReference type="Pfam" id="PF20430">
    <property type="entry name" value="Eplus_motif"/>
    <property type="match status" value="1"/>
</dbReference>
<dbReference type="FunFam" id="1.25.40.10:FF:000474">
    <property type="entry name" value="Pentatricopeptide repeat protein PPR986-12"/>
    <property type="match status" value="1"/>
</dbReference>
<dbReference type="GO" id="GO:0009451">
    <property type="term" value="P:RNA modification"/>
    <property type="evidence" value="ECO:0007669"/>
    <property type="project" value="InterPro"/>
</dbReference>
<dbReference type="GO" id="GO:0008270">
    <property type="term" value="F:zinc ion binding"/>
    <property type="evidence" value="ECO:0007669"/>
    <property type="project" value="InterPro"/>
</dbReference>
<evidence type="ECO:0000256" key="2">
    <source>
        <dbReference type="PROSITE-ProRule" id="PRU00708"/>
    </source>
</evidence>
<dbReference type="PANTHER" id="PTHR47926:SF508">
    <property type="entry name" value="PENTATRICOPEPTIDE REPEAT-CONTAINING PROTEIN"/>
    <property type="match status" value="1"/>
</dbReference>
<dbReference type="EMBL" id="CP136893">
    <property type="protein sequence ID" value="WOL05000.1"/>
    <property type="molecule type" value="Genomic_DNA"/>
</dbReference>
<feature type="repeat" description="PPR" evidence="2">
    <location>
        <begin position="246"/>
        <end position="281"/>
    </location>
</feature>
<dbReference type="FunFam" id="1.25.40.10:FF:000427">
    <property type="entry name" value="Pentatricopeptide repeat-containing protein chloroplastic"/>
    <property type="match status" value="1"/>
</dbReference>
<dbReference type="InterPro" id="IPR011990">
    <property type="entry name" value="TPR-like_helical_dom_sf"/>
</dbReference>
<feature type="repeat" description="PPR" evidence="2">
    <location>
        <begin position="112"/>
        <end position="146"/>
    </location>
</feature>
<evidence type="ECO:0000256" key="3">
    <source>
        <dbReference type="SAM" id="MobiDB-lite"/>
    </source>
</evidence>